<gene>
    <name evidence="1" type="ORF">Vbra_18658</name>
</gene>
<accession>A0A0G4GTE9</accession>
<evidence type="ECO:0000313" key="1">
    <source>
        <dbReference type="EMBL" id="CEM33765.1"/>
    </source>
</evidence>
<keyword evidence="2" id="KW-1185">Reference proteome</keyword>
<dbReference type="VEuPathDB" id="CryptoDB:Vbra_18658"/>
<proteinExistence type="predicted"/>
<name>A0A0G4GTE9_VITBC</name>
<dbReference type="Proteomes" id="UP000041254">
    <property type="component" value="Unassembled WGS sequence"/>
</dbReference>
<organism evidence="1 2">
    <name type="scientific">Vitrella brassicaformis (strain CCMP3155)</name>
    <dbReference type="NCBI Taxonomy" id="1169540"/>
    <lineage>
        <taxon>Eukaryota</taxon>
        <taxon>Sar</taxon>
        <taxon>Alveolata</taxon>
        <taxon>Colpodellida</taxon>
        <taxon>Vitrellaceae</taxon>
        <taxon>Vitrella</taxon>
    </lineage>
</organism>
<sequence>MLNRDAMSVAAEALCEALDDELDDELDDGTLEQASLEERQRLYGGTSEAFHLVVDIDETKQARSPHLLPVVNQRLEGAYQHYLNQVPLRVKRAARAALRSLTAILSSPLMPVSPPLSARCSSRRPPDTSSSRRQIIGAYILYSLSFFFLETCTELPAALPPSGLSVLLQTTDHPFLFKC</sequence>
<evidence type="ECO:0000313" key="2">
    <source>
        <dbReference type="Proteomes" id="UP000041254"/>
    </source>
</evidence>
<protein>
    <submittedName>
        <fullName evidence="1">Uncharacterized protein</fullName>
    </submittedName>
</protein>
<reference evidence="1 2" key="1">
    <citation type="submission" date="2014-11" db="EMBL/GenBank/DDBJ databases">
        <authorList>
            <person name="Zhu J."/>
            <person name="Qi W."/>
            <person name="Song R."/>
        </authorList>
    </citation>
    <scope>NUCLEOTIDE SEQUENCE [LARGE SCALE GENOMIC DNA]</scope>
</reference>
<dbReference type="InParanoid" id="A0A0G4GTE9"/>
<dbReference type="AlphaFoldDB" id="A0A0G4GTE9"/>
<dbReference type="EMBL" id="CDMY01000791">
    <property type="protein sequence ID" value="CEM33765.1"/>
    <property type="molecule type" value="Genomic_DNA"/>
</dbReference>